<dbReference type="Proteomes" id="UP000591803">
    <property type="component" value="Unassembled WGS sequence"/>
</dbReference>
<keyword evidence="1" id="KW-0812">Transmembrane</keyword>
<dbReference type="EMBL" id="JABXRI010000001">
    <property type="protein sequence ID" value="MBA8064604.1"/>
    <property type="molecule type" value="Genomic_DNA"/>
</dbReference>
<gene>
    <name evidence="2" type="ORF">HV077_19905</name>
</gene>
<reference evidence="2 3" key="1">
    <citation type="submission" date="2020-06" db="EMBL/GenBank/DDBJ databases">
        <title>REHAB project genomes.</title>
        <authorList>
            <person name="Shaw L.P."/>
        </authorList>
    </citation>
    <scope>NUCLEOTIDE SEQUENCE [LARGE SCALE GENOMIC DNA]</scope>
    <source>
        <strain evidence="2 3">RHBSTW-00116</strain>
    </source>
</reference>
<protein>
    <submittedName>
        <fullName evidence="2">Uncharacterized protein</fullName>
    </submittedName>
</protein>
<evidence type="ECO:0000256" key="1">
    <source>
        <dbReference type="SAM" id="Phobius"/>
    </source>
</evidence>
<sequence length="127" mass="14732">MKKILAGIFLILTSIAIPMLTDSGKEFIYGFARGYITPYLVYWREFAIAVLAITVVVLIAKLRKPSSHYKMKFEQLWDKDGTLYCKTCKTPVDRDIDALWCPSCKKEVELFDGRRKINLHDARIRLK</sequence>
<proteinExistence type="predicted"/>
<evidence type="ECO:0000313" key="2">
    <source>
        <dbReference type="EMBL" id="MBA8064604.1"/>
    </source>
</evidence>
<comment type="caution">
    <text evidence="2">The sequence shown here is derived from an EMBL/GenBank/DDBJ whole genome shotgun (WGS) entry which is preliminary data.</text>
</comment>
<dbReference type="AlphaFoldDB" id="A0A7W3D7Z9"/>
<keyword evidence="1" id="KW-1133">Transmembrane helix</keyword>
<name>A0A7W3D7Z9_CITFR</name>
<feature type="transmembrane region" description="Helical" evidence="1">
    <location>
        <begin position="40"/>
        <end position="62"/>
    </location>
</feature>
<accession>A0A7W3D7Z9</accession>
<keyword evidence="1" id="KW-0472">Membrane</keyword>
<organism evidence="2 3">
    <name type="scientific">Citrobacter freundii</name>
    <dbReference type="NCBI Taxonomy" id="546"/>
    <lineage>
        <taxon>Bacteria</taxon>
        <taxon>Pseudomonadati</taxon>
        <taxon>Pseudomonadota</taxon>
        <taxon>Gammaproteobacteria</taxon>
        <taxon>Enterobacterales</taxon>
        <taxon>Enterobacteriaceae</taxon>
        <taxon>Citrobacter</taxon>
        <taxon>Citrobacter freundii complex</taxon>
    </lineage>
</organism>
<evidence type="ECO:0000313" key="3">
    <source>
        <dbReference type="Proteomes" id="UP000591803"/>
    </source>
</evidence>